<dbReference type="Proteomes" id="UP001604277">
    <property type="component" value="Unassembled WGS sequence"/>
</dbReference>
<dbReference type="Pfam" id="PF17907">
    <property type="entry name" value="AWS"/>
    <property type="match status" value="1"/>
</dbReference>
<evidence type="ECO:0000256" key="1">
    <source>
        <dbReference type="ARBA" id="ARBA00004123"/>
    </source>
</evidence>
<dbReference type="Pfam" id="PF07496">
    <property type="entry name" value="zf-CW"/>
    <property type="match status" value="1"/>
</dbReference>
<dbReference type="GO" id="GO:0005634">
    <property type="term" value="C:nucleus"/>
    <property type="evidence" value="ECO:0007669"/>
    <property type="project" value="UniProtKB-SubCell"/>
</dbReference>
<accession>A0ABD1U4R4</accession>
<evidence type="ECO:0000259" key="12">
    <source>
        <dbReference type="PROSITE" id="PS50280"/>
    </source>
</evidence>
<keyword evidence="5" id="KW-0808">Transferase</keyword>
<sequence>MLTEISVGKNACDLKEVSPMVNHNCDSGNLSVSPQSSEPSHVRAEPSIHMSALDLSGADLLLAALDSISSVENPGQRADEAKDNMKFDASNSYCEVDPSRQRDSEGKYCSESVHVAEPSLQRDCEGQDVVKVDDAPETKPLIVYSSSRRRSGRNLKLNHNNEDHKPDGKCRRTANKNKIWDLNSLQISRRRRSAFCKRDRSSVWGSLGNIIEGLEENVGLDMNLDNGKRPKRAKDGLGNGRRVRNQTGRISRKPMGKSCTPTSNISLKVKIGKTAGQYYSTSNDIENFQAKGNTIPNLFKGIETKLEGGVPKSIGLQCEGNLEKLILSDASVLNIHLDEKDIVDNLSANVSVDPRRIISQEEVDKLGAANDNRCSDPGTSPDSEVINSVPDFQIFRQGSKDNRDIPILSKACVSSGEVVSLSLPPKSTKKGKKKEKCRQAGDCSVESKLFTSEIMNNAQESVELGQGQGQGLGDDSYYINASMNTAVKAHLDTSGTEVVSGDPLHCSRVTDLGTSCEASKVQTSTEINPSGLVSAVELSESQICEELFPSNKGQKIPKGFRANGGSKSKSEILDLSSKNRNASKKKGSRCHSAANHNVKEGNGCCIFSGVEAGNQSLSNLGESGYASQRSSGETQNLELFPCGARDQYATVRSAWVLCDDCDKWRRIPSTLADQIEETNCKWTCKDNKDKNFADCSIPQEKSDAEINKELDISDASCEEDAYDAFMKSKQNQSTVAQHSSWMLIKSNLFLHRSRKNQTIDEIMVCHCKTPSEGRRGCEDKCLNRMLNIECIQGTCPCGELCSNQQFQKHKYAKLKWFRCGKKGYGLQVVEDITEGQFLIEYVGEVLDMNAYEMRQREYALKGHKHFYFMTLNGSEVIDACAKGNLGRFINHSCDPNCRTEKWMVNGEVCVGLFALRDIKKGDELTFDYNYVRVFGAAAKKCVCGSPNCRGYIGGGGDPLNSEVIVHDDSDEEYPEPVMFCEDNEMNYYWNDIMKTSLNDREIKSVKETAANEDRMEQLESALLPLETALEIRSSENLIRNEQTSVKSQVRDTVVHDECQLEDSSSADVHLDMNKETRGSMNRYASAGLKVESEEAEHSGFHVSTPTALPRKSLSDVVETKRKLKAGIEGRDELAKSETLSNRRRSSSSVKKGKLKTNSVNDKKNPDVAKSHASPYKSNKLLELSLYSHVEAVEATLNELLNPDGGISKRKDASRGYLKLLFLTAASGNNVHGEAIQSNRDLSMILDALLKTKSRTVLIDIINKNGLQMLHNIMKRYRREFIKTPILRKLLKVLEYLAMREILNLEHINGGPPRPGVESFRDSILTLTEHADKQVHQIARNFRDRWIPRPIRKNCCMDRDHGRMEFPRSPNYNRFPILHDASSHRVGKPSIAAPREVIIGVSEGSHASSSSDCGANGTITRKRKSRWDSPSASYPHPRIRINVADDGEQNTDEDPPPGFNSPLNTPMIPSDACSTAIDQQERAMHMKHTFDVVLGDSQQRFISRLSVSYGVPFLIVQQFGAPQAESSNGWAVAPGLPFHPFPPLPPYPRGKIDIPTSAKCASMCEPAESAEQCFDDRADHPSGQNHASTSMDLPDMRISGANVHTDFRPGGSYNMGRKYLRQQQHRWNNSKLAPPWVRNRSGWGYIGNGSRNGMSNVGFGSGANEY</sequence>
<protein>
    <submittedName>
        <fullName evidence="16">Histone-lysine N-methyltransferase ASHH2</fullName>
    </submittedName>
</protein>
<organism evidence="16 17">
    <name type="scientific">Forsythia ovata</name>
    <dbReference type="NCBI Taxonomy" id="205694"/>
    <lineage>
        <taxon>Eukaryota</taxon>
        <taxon>Viridiplantae</taxon>
        <taxon>Streptophyta</taxon>
        <taxon>Embryophyta</taxon>
        <taxon>Tracheophyta</taxon>
        <taxon>Spermatophyta</taxon>
        <taxon>Magnoliopsida</taxon>
        <taxon>eudicotyledons</taxon>
        <taxon>Gunneridae</taxon>
        <taxon>Pentapetalae</taxon>
        <taxon>asterids</taxon>
        <taxon>lamiids</taxon>
        <taxon>Lamiales</taxon>
        <taxon>Oleaceae</taxon>
        <taxon>Forsythieae</taxon>
        <taxon>Forsythia</taxon>
    </lineage>
</organism>
<dbReference type="Pfam" id="PF00856">
    <property type="entry name" value="SET"/>
    <property type="match status" value="1"/>
</dbReference>
<dbReference type="PROSITE" id="PS51215">
    <property type="entry name" value="AWS"/>
    <property type="match status" value="1"/>
</dbReference>
<feature type="compositionally biased region" description="Basic and acidic residues" evidence="11">
    <location>
        <begin position="159"/>
        <end position="168"/>
    </location>
</feature>
<keyword evidence="3" id="KW-0158">Chromosome</keyword>
<name>A0ABD1U4R4_9LAMI</name>
<feature type="domain" description="CW-type" evidence="14">
    <location>
        <begin position="649"/>
        <end position="703"/>
    </location>
</feature>
<dbReference type="GO" id="GO:0008168">
    <property type="term" value="F:methyltransferase activity"/>
    <property type="evidence" value="ECO:0007669"/>
    <property type="project" value="UniProtKB-KW"/>
</dbReference>
<dbReference type="SMART" id="SM00570">
    <property type="entry name" value="AWS"/>
    <property type="match status" value="1"/>
</dbReference>
<evidence type="ECO:0000256" key="7">
    <source>
        <dbReference type="ARBA" id="ARBA00022723"/>
    </source>
</evidence>
<dbReference type="InterPro" id="IPR001214">
    <property type="entry name" value="SET_dom"/>
</dbReference>
<evidence type="ECO:0000313" key="17">
    <source>
        <dbReference type="Proteomes" id="UP001604277"/>
    </source>
</evidence>
<dbReference type="PROSITE" id="PS51050">
    <property type="entry name" value="ZF_CW"/>
    <property type="match status" value="1"/>
</dbReference>
<dbReference type="PANTHER" id="PTHR22884">
    <property type="entry name" value="SET DOMAIN PROTEINS"/>
    <property type="match status" value="1"/>
</dbReference>
<dbReference type="InterPro" id="IPR050777">
    <property type="entry name" value="SET2_Histone-Lys_MeTrsfase"/>
</dbReference>
<evidence type="ECO:0000256" key="11">
    <source>
        <dbReference type="SAM" id="MobiDB-lite"/>
    </source>
</evidence>
<evidence type="ECO:0000259" key="15">
    <source>
        <dbReference type="PROSITE" id="PS51215"/>
    </source>
</evidence>
<evidence type="ECO:0000259" key="14">
    <source>
        <dbReference type="PROSITE" id="PS51050"/>
    </source>
</evidence>
<keyword evidence="9" id="KW-0862">Zinc</keyword>
<dbReference type="InterPro" id="IPR006560">
    <property type="entry name" value="AWS_dom"/>
</dbReference>
<evidence type="ECO:0000256" key="4">
    <source>
        <dbReference type="ARBA" id="ARBA00022603"/>
    </source>
</evidence>
<dbReference type="SUPFAM" id="SSF82199">
    <property type="entry name" value="SET domain"/>
    <property type="match status" value="1"/>
</dbReference>
<feature type="region of interest" description="Disordered" evidence="11">
    <location>
        <begin position="1094"/>
        <end position="1115"/>
    </location>
</feature>
<keyword evidence="17" id="KW-1185">Reference proteome</keyword>
<feature type="domain" description="AWS" evidence="15">
    <location>
        <begin position="760"/>
        <end position="810"/>
    </location>
</feature>
<evidence type="ECO:0000256" key="3">
    <source>
        <dbReference type="ARBA" id="ARBA00022454"/>
    </source>
</evidence>
<evidence type="ECO:0000256" key="8">
    <source>
        <dbReference type="ARBA" id="ARBA00022771"/>
    </source>
</evidence>
<dbReference type="GO" id="GO:0008270">
    <property type="term" value="F:zinc ion binding"/>
    <property type="evidence" value="ECO:0007669"/>
    <property type="project" value="UniProtKB-KW"/>
</dbReference>
<feature type="compositionally biased region" description="Basic residues" evidence="11">
    <location>
        <begin position="1141"/>
        <end position="1154"/>
    </location>
</feature>
<evidence type="ECO:0000256" key="10">
    <source>
        <dbReference type="ARBA" id="ARBA00023242"/>
    </source>
</evidence>
<dbReference type="GO" id="GO:0005694">
    <property type="term" value="C:chromosome"/>
    <property type="evidence" value="ECO:0007669"/>
    <property type="project" value="UniProtKB-SubCell"/>
</dbReference>
<dbReference type="EMBL" id="JBFOLJ010000007">
    <property type="protein sequence ID" value="KAL2519985.1"/>
    <property type="molecule type" value="Genomic_DNA"/>
</dbReference>
<evidence type="ECO:0000259" key="13">
    <source>
        <dbReference type="PROSITE" id="PS50868"/>
    </source>
</evidence>
<proteinExistence type="predicted"/>
<keyword evidence="10" id="KW-0539">Nucleus</keyword>
<feature type="region of interest" description="Disordered" evidence="11">
    <location>
        <begin position="149"/>
        <end position="168"/>
    </location>
</feature>
<evidence type="ECO:0000313" key="16">
    <source>
        <dbReference type="EMBL" id="KAL2519985.1"/>
    </source>
</evidence>
<feature type="region of interest" description="Disordered" evidence="11">
    <location>
        <begin position="1402"/>
        <end position="1436"/>
    </location>
</feature>
<evidence type="ECO:0000256" key="6">
    <source>
        <dbReference type="ARBA" id="ARBA00022691"/>
    </source>
</evidence>
<dbReference type="SMART" id="SM00508">
    <property type="entry name" value="PostSET"/>
    <property type="match status" value="1"/>
</dbReference>
<comment type="caution">
    <text evidence="16">The sequence shown here is derived from an EMBL/GenBank/DDBJ whole genome shotgun (WGS) entry which is preliminary data.</text>
</comment>
<dbReference type="CDD" id="cd19172">
    <property type="entry name" value="SET_SETD2"/>
    <property type="match status" value="1"/>
</dbReference>
<dbReference type="Gene3D" id="3.30.40.100">
    <property type="match status" value="1"/>
</dbReference>
<dbReference type="PROSITE" id="PS50280">
    <property type="entry name" value="SET"/>
    <property type="match status" value="1"/>
</dbReference>
<dbReference type="InterPro" id="IPR003616">
    <property type="entry name" value="Post-SET_dom"/>
</dbReference>
<evidence type="ECO:0000256" key="9">
    <source>
        <dbReference type="ARBA" id="ARBA00022833"/>
    </source>
</evidence>
<feature type="compositionally biased region" description="Basic and acidic residues" evidence="11">
    <location>
        <begin position="1160"/>
        <end position="1169"/>
    </location>
</feature>
<evidence type="ECO:0000256" key="5">
    <source>
        <dbReference type="ARBA" id="ARBA00022679"/>
    </source>
</evidence>
<dbReference type="PROSITE" id="PS50868">
    <property type="entry name" value="POST_SET"/>
    <property type="match status" value="1"/>
</dbReference>
<keyword evidence="6" id="KW-0949">S-adenosyl-L-methionine</keyword>
<feature type="region of interest" description="Disordered" evidence="11">
    <location>
        <begin position="1128"/>
        <end position="1173"/>
    </location>
</feature>
<dbReference type="FunFam" id="2.170.270.10:FF:000035">
    <property type="entry name" value="Histone-lysine N-methyltransferase"/>
    <property type="match status" value="1"/>
</dbReference>
<gene>
    <name evidence="16" type="ORF">Fot_23908</name>
</gene>
<dbReference type="InterPro" id="IPR011124">
    <property type="entry name" value="Znf_CW"/>
</dbReference>
<keyword evidence="8" id="KW-0863">Zinc-finger</keyword>
<feature type="domain" description="SET" evidence="12">
    <location>
        <begin position="812"/>
        <end position="929"/>
    </location>
</feature>
<feature type="domain" description="Post-SET" evidence="13">
    <location>
        <begin position="937"/>
        <end position="953"/>
    </location>
</feature>
<reference evidence="17" key="1">
    <citation type="submission" date="2024-07" db="EMBL/GenBank/DDBJ databases">
        <title>Two chromosome-level genome assemblies of Korean endemic species Abeliophyllum distichum and Forsythia ovata (Oleaceae).</title>
        <authorList>
            <person name="Jang H."/>
        </authorList>
    </citation>
    <scope>NUCLEOTIDE SEQUENCE [LARGE SCALE GENOMIC DNA]</scope>
</reference>
<evidence type="ECO:0000256" key="2">
    <source>
        <dbReference type="ARBA" id="ARBA00004286"/>
    </source>
</evidence>
<dbReference type="Gene3D" id="2.170.270.10">
    <property type="entry name" value="SET domain"/>
    <property type="match status" value="1"/>
</dbReference>
<keyword evidence="4" id="KW-0489">Methyltransferase</keyword>
<dbReference type="InterPro" id="IPR046341">
    <property type="entry name" value="SET_dom_sf"/>
</dbReference>
<dbReference type="InterPro" id="IPR044437">
    <property type="entry name" value="SETD2/Set2_SET"/>
</dbReference>
<comment type="subcellular location">
    <subcellularLocation>
        <location evidence="2">Chromosome</location>
    </subcellularLocation>
    <subcellularLocation>
        <location evidence="1">Nucleus</location>
    </subcellularLocation>
</comment>
<keyword evidence="7" id="KW-0479">Metal-binding</keyword>
<dbReference type="GO" id="GO:0032259">
    <property type="term" value="P:methylation"/>
    <property type="evidence" value="ECO:0007669"/>
    <property type="project" value="UniProtKB-KW"/>
</dbReference>
<dbReference type="SMART" id="SM00317">
    <property type="entry name" value="SET"/>
    <property type="match status" value="1"/>
</dbReference>